<comment type="caution">
    <text evidence="5">The sequence shown here is derived from an EMBL/GenBank/DDBJ whole genome shotgun (WGS) entry which is preliminary data.</text>
</comment>
<dbReference type="InterPro" id="IPR005475">
    <property type="entry name" value="Transketolase-like_Pyr-bd"/>
</dbReference>
<dbReference type="Proteomes" id="UP000245469">
    <property type="component" value="Unassembled WGS sequence"/>
</dbReference>
<sequence>MPVTFTFGEFLSARSVIGSTLAELGETHDNLWALTPDIGATLVEFREKFPDRFLDVGLAEQVCVGIAAGLAYDGNIPVVSGMLPFLSMRALEQIRTDVCYPNLPVKIIGTHGGLVGNGGSTHYAVEDLALMCALTNMTVTSIGDPLMVGEVLRQSMAMKGPIYIRLAVGKSDQVLYQPGQHDVRIGKGIVTREGTDATIFTHGTTVAQAVQAAEALEQDGRSVRVVDMFTLKPIDADLIAQCAEETGGRFVVLEDHLAYGGLATRVADVVADRGIRLTAFERLGIPQVYAGFGGDEELRDKHGYGLAATVAATRRVLAAQP</sequence>
<evidence type="ECO:0000256" key="3">
    <source>
        <dbReference type="ARBA" id="ARBA00023052"/>
    </source>
</evidence>
<dbReference type="InterPro" id="IPR033248">
    <property type="entry name" value="Transketolase_C"/>
</dbReference>
<dbReference type="EMBL" id="QGDQ01000007">
    <property type="protein sequence ID" value="PWJ54396.1"/>
    <property type="molecule type" value="Genomic_DNA"/>
</dbReference>
<evidence type="ECO:0000313" key="5">
    <source>
        <dbReference type="EMBL" id="PWJ54396.1"/>
    </source>
</evidence>
<protein>
    <submittedName>
        <fullName evidence="5">Transketolase</fullName>
    </submittedName>
</protein>
<dbReference type="PANTHER" id="PTHR43825:SF1">
    <property type="entry name" value="TRANSKETOLASE-LIKE PYRIMIDINE-BINDING DOMAIN-CONTAINING PROTEIN"/>
    <property type="match status" value="1"/>
</dbReference>
<dbReference type="Gene3D" id="3.40.50.920">
    <property type="match status" value="1"/>
</dbReference>
<dbReference type="Pfam" id="PF02779">
    <property type="entry name" value="Transket_pyr"/>
    <property type="match status" value="1"/>
</dbReference>
<dbReference type="FunFam" id="3.40.50.970:FF:000129">
    <property type="entry name" value="Transketolase"/>
    <property type="match status" value="1"/>
</dbReference>
<keyword evidence="3" id="KW-0786">Thiamine pyrophosphate</keyword>
<dbReference type="InterPro" id="IPR051157">
    <property type="entry name" value="PDH/Transketolase"/>
</dbReference>
<dbReference type="InterPro" id="IPR009014">
    <property type="entry name" value="Transketo_C/PFOR_II"/>
</dbReference>
<gene>
    <name evidence="5" type="ORF">BXY45_10792</name>
</gene>
<dbReference type="SUPFAM" id="SSF52922">
    <property type="entry name" value="TK C-terminal domain-like"/>
    <property type="match status" value="1"/>
</dbReference>
<dbReference type="GO" id="GO:0000287">
    <property type="term" value="F:magnesium ion binding"/>
    <property type="evidence" value="ECO:0007669"/>
    <property type="project" value="UniProtKB-ARBA"/>
</dbReference>
<evidence type="ECO:0000313" key="6">
    <source>
        <dbReference type="Proteomes" id="UP000245469"/>
    </source>
</evidence>
<dbReference type="SMART" id="SM00861">
    <property type="entry name" value="Transket_pyr"/>
    <property type="match status" value="1"/>
</dbReference>
<evidence type="ECO:0000256" key="2">
    <source>
        <dbReference type="ARBA" id="ARBA00007131"/>
    </source>
</evidence>
<dbReference type="Gene3D" id="3.40.50.970">
    <property type="match status" value="1"/>
</dbReference>
<organism evidence="5 6">
    <name type="scientific">Quadrisphaera granulorum</name>
    <dbReference type="NCBI Taxonomy" id="317664"/>
    <lineage>
        <taxon>Bacteria</taxon>
        <taxon>Bacillati</taxon>
        <taxon>Actinomycetota</taxon>
        <taxon>Actinomycetes</taxon>
        <taxon>Kineosporiales</taxon>
        <taxon>Kineosporiaceae</taxon>
        <taxon>Quadrisphaera</taxon>
    </lineage>
</organism>
<evidence type="ECO:0000259" key="4">
    <source>
        <dbReference type="SMART" id="SM00861"/>
    </source>
</evidence>
<evidence type="ECO:0000256" key="1">
    <source>
        <dbReference type="ARBA" id="ARBA00001964"/>
    </source>
</evidence>
<dbReference type="SUPFAM" id="SSF52518">
    <property type="entry name" value="Thiamin diphosphate-binding fold (THDP-binding)"/>
    <property type="match status" value="1"/>
</dbReference>
<dbReference type="CDD" id="cd07033">
    <property type="entry name" value="TPP_PYR_DXS_TK_like"/>
    <property type="match status" value="1"/>
</dbReference>
<dbReference type="PANTHER" id="PTHR43825">
    <property type="entry name" value="PYRUVATE DEHYDROGENASE E1 COMPONENT"/>
    <property type="match status" value="1"/>
</dbReference>
<accession>A0A316A901</accession>
<dbReference type="OrthoDB" id="8732661at2"/>
<comment type="similarity">
    <text evidence="2">Belongs to the transketolase family.</text>
</comment>
<name>A0A316A901_9ACTN</name>
<dbReference type="AlphaFoldDB" id="A0A316A901"/>
<keyword evidence="6" id="KW-1185">Reference proteome</keyword>
<dbReference type="RefSeq" id="WP_109773719.1">
    <property type="nucleotide sequence ID" value="NZ_QGDQ01000007.1"/>
</dbReference>
<feature type="domain" description="Transketolase-like pyrimidine-binding" evidence="4">
    <location>
        <begin position="11"/>
        <end position="174"/>
    </location>
</feature>
<dbReference type="InterPro" id="IPR029061">
    <property type="entry name" value="THDP-binding"/>
</dbReference>
<dbReference type="Pfam" id="PF02780">
    <property type="entry name" value="Transketolase_C"/>
    <property type="match status" value="1"/>
</dbReference>
<reference evidence="5 6" key="1">
    <citation type="submission" date="2018-03" db="EMBL/GenBank/DDBJ databases">
        <title>Genomic Encyclopedia of Archaeal and Bacterial Type Strains, Phase II (KMG-II): from individual species to whole genera.</title>
        <authorList>
            <person name="Goeker M."/>
        </authorList>
    </citation>
    <scope>NUCLEOTIDE SEQUENCE [LARGE SCALE GENOMIC DNA]</scope>
    <source>
        <strain evidence="5 6">DSM 44889</strain>
    </source>
</reference>
<proteinExistence type="inferred from homology"/>
<comment type="cofactor">
    <cofactor evidence="1">
        <name>thiamine diphosphate</name>
        <dbReference type="ChEBI" id="CHEBI:58937"/>
    </cofactor>
</comment>